<protein>
    <recommendedName>
        <fullName evidence="2">NTP pyrophosphohydrolase MazG-like domain-containing protein</fullName>
    </recommendedName>
</protein>
<sequence>MHDIYIYQSNIDKHIQNLGGYWRSISALARLQEEIGELAELILEKNSKIDELKEEIADIYIISTCLVNQYKNNLEEVYNKIDIPTKTKELQELSSDHSVTDLFFYIQIQAGKIARIINHYDGDKIKKPTEKDRNLGLEVAFLHKYLFLLANNFKFNLFHSIDRVLKKSAKRDKNRFSLMHDPTTTLSLKRYRALINQSTGKITEKKLWGSYEWNSNRSIENNIEKSVPSFIHFCKCAQIEGLDGYVFEISASDNTNIEVLNNLLDVLSIHKLKVVRSSNLICIQQIPFLVELYKNKDGLQYIVFLTQ</sequence>
<gene>
    <name evidence="3" type="ORF">MACH08_10620</name>
</gene>
<dbReference type="Gene3D" id="1.10.287.1080">
    <property type="entry name" value="MazG-like"/>
    <property type="match status" value="2"/>
</dbReference>
<comment type="caution">
    <text evidence="3">The sequence shown here is derived from an EMBL/GenBank/DDBJ whole genome shotgun (WGS) entry which is preliminary data.</text>
</comment>
<dbReference type="RefSeq" id="WP_317957828.1">
    <property type="nucleotide sequence ID" value="NZ_BSKO01000001.1"/>
</dbReference>
<dbReference type="InterPro" id="IPR004518">
    <property type="entry name" value="MazG-like_dom"/>
</dbReference>
<evidence type="ECO:0000259" key="2">
    <source>
        <dbReference type="Pfam" id="PF03819"/>
    </source>
</evidence>
<dbReference type="Pfam" id="PF03819">
    <property type="entry name" value="MazG"/>
    <property type="match status" value="1"/>
</dbReference>
<dbReference type="PANTHER" id="PTHR42692:SF2">
    <property type="entry name" value="IG HYPOTHETICAL 16995"/>
    <property type="match status" value="1"/>
</dbReference>
<evidence type="ECO:0000256" key="1">
    <source>
        <dbReference type="SAM" id="Coils"/>
    </source>
</evidence>
<feature type="domain" description="NTP pyrophosphohydrolase MazG-like" evidence="2">
    <location>
        <begin position="26"/>
        <end position="80"/>
    </location>
</feature>
<keyword evidence="4" id="KW-1185">Reference proteome</keyword>
<dbReference type="SUPFAM" id="SSF101386">
    <property type="entry name" value="all-alpha NTP pyrophosphatases"/>
    <property type="match status" value="1"/>
</dbReference>
<evidence type="ECO:0000313" key="4">
    <source>
        <dbReference type="Proteomes" id="UP001275436"/>
    </source>
</evidence>
<organism evidence="3 4">
    <name type="scientific">Oceanobacillus kimchii</name>
    <dbReference type="NCBI Taxonomy" id="746691"/>
    <lineage>
        <taxon>Bacteria</taxon>
        <taxon>Bacillati</taxon>
        <taxon>Bacillota</taxon>
        <taxon>Bacilli</taxon>
        <taxon>Bacillales</taxon>
        <taxon>Bacillaceae</taxon>
        <taxon>Oceanobacillus</taxon>
    </lineage>
</organism>
<dbReference type="Proteomes" id="UP001275436">
    <property type="component" value="Unassembled WGS sequence"/>
</dbReference>
<reference evidence="3 4" key="1">
    <citation type="submission" date="2023-02" db="EMBL/GenBank/DDBJ databases">
        <title>Oceanobacillus kimchii IFOP_LL358 isolated form Alexandrium catenella lab strain.</title>
        <authorList>
            <person name="Gajardo G."/>
            <person name="Ueki S."/>
            <person name="Maruyama F."/>
        </authorList>
    </citation>
    <scope>NUCLEOTIDE SEQUENCE [LARGE SCALE GENOMIC DNA]</scope>
    <source>
        <strain evidence="3 4">IFOP_LL358</strain>
    </source>
</reference>
<feature type="coiled-coil region" evidence="1">
    <location>
        <begin position="28"/>
        <end position="55"/>
    </location>
</feature>
<keyword evidence="1" id="KW-0175">Coiled coil</keyword>
<dbReference type="EMBL" id="BSKO01000001">
    <property type="protein sequence ID" value="GLO65278.1"/>
    <property type="molecule type" value="Genomic_DNA"/>
</dbReference>
<name>A0ABQ5TI23_9BACI</name>
<accession>A0ABQ5TI23</accession>
<dbReference type="InterPro" id="IPR047046">
    <property type="entry name" value="YpjD/YvdC"/>
</dbReference>
<proteinExistence type="predicted"/>
<dbReference type="PANTHER" id="PTHR42692">
    <property type="entry name" value="NUCLEOTIDE PYROPHOSPHOHYDROLASE"/>
    <property type="match status" value="1"/>
</dbReference>
<evidence type="ECO:0000313" key="3">
    <source>
        <dbReference type="EMBL" id="GLO65278.1"/>
    </source>
</evidence>